<keyword evidence="8" id="KW-0807">Transducer</keyword>
<evidence type="ECO:0000256" key="9">
    <source>
        <dbReference type="SAM" id="Phobius"/>
    </source>
</evidence>
<feature type="domain" description="G-protein coupled receptors family 1 profile" evidence="10">
    <location>
        <begin position="1"/>
        <end position="157"/>
    </location>
</feature>
<reference evidence="11" key="1">
    <citation type="submission" date="2013-04" db="EMBL/GenBank/DDBJ databases">
        <authorList>
            <person name="Qu J."/>
            <person name="Murali S.C."/>
            <person name="Bandaranaike D."/>
            <person name="Bellair M."/>
            <person name="Blankenburg K."/>
            <person name="Chao H."/>
            <person name="Dinh H."/>
            <person name="Doddapaneni H."/>
            <person name="Downs B."/>
            <person name="Dugan-Rocha S."/>
            <person name="Elkadiri S."/>
            <person name="Gnanaolivu R.D."/>
            <person name="Hernandez B."/>
            <person name="Javaid M."/>
            <person name="Jayaseelan J.C."/>
            <person name="Lee S."/>
            <person name="Li M."/>
            <person name="Ming W."/>
            <person name="Munidasa M."/>
            <person name="Muniz J."/>
            <person name="Nguyen L."/>
            <person name="Ongeri F."/>
            <person name="Osuji N."/>
            <person name="Pu L.-L."/>
            <person name="Puazo M."/>
            <person name="Qu C."/>
            <person name="Quiroz J."/>
            <person name="Raj R."/>
            <person name="Weissenberger G."/>
            <person name="Xin Y."/>
            <person name="Zou X."/>
            <person name="Han Y."/>
            <person name="Richards S."/>
            <person name="Worley K."/>
            <person name="Muzny D."/>
            <person name="Gibbs R."/>
        </authorList>
    </citation>
    <scope>NUCLEOTIDE SEQUENCE</scope>
    <source>
        <strain evidence="11">Sampled in the wild</strain>
    </source>
</reference>
<evidence type="ECO:0000256" key="4">
    <source>
        <dbReference type="ARBA" id="ARBA00022989"/>
    </source>
</evidence>
<proteinExistence type="inferred from homology"/>
<dbReference type="GO" id="GO:0016020">
    <property type="term" value="C:membrane"/>
    <property type="evidence" value="ECO:0007669"/>
    <property type="project" value="UniProtKB-SubCell"/>
</dbReference>
<evidence type="ECO:0000259" key="10">
    <source>
        <dbReference type="PROSITE" id="PS50262"/>
    </source>
</evidence>
<keyword evidence="4 9" id="KW-1133">Transmembrane helix</keyword>
<dbReference type="Proteomes" id="UP000792457">
    <property type="component" value="Unassembled WGS sequence"/>
</dbReference>
<dbReference type="Gene3D" id="1.20.1070.10">
    <property type="entry name" value="Rhodopsin 7-helix transmembrane proteins"/>
    <property type="match status" value="1"/>
</dbReference>
<evidence type="ECO:0000256" key="6">
    <source>
        <dbReference type="ARBA" id="ARBA00023136"/>
    </source>
</evidence>
<evidence type="ECO:0000256" key="1">
    <source>
        <dbReference type="ARBA" id="ARBA00004141"/>
    </source>
</evidence>
<accession>A0A8K0KH06</accession>
<dbReference type="PRINTS" id="PR00237">
    <property type="entry name" value="GPCRRHODOPSN"/>
</dbReference>
<name>A0A8K0KH06_LADFU</name>
<evidence type="ECO:0000256" key="7">
    <source>
        <dbReference type="ARBA" id="ARBA00023170"/>
    </source>
</evidence>
<dbReference type="PANTHER" id="PTHR24235:SF12">
    <property type="entry name" value="G-PROTEIN COUPLED RECEPTORS FAMILY 1 PROFILE DOMAIN-CONTAINING PROTEIN"/>
    <property type="match status" value="1"/>
</dbReference>
<evidence type="ECO:0000256" key="5">
    <source>
        <dbReference type="ARBA" id="ARBA00023040"/>
    </source>
</evidence>
<keyword evidence="6 9" id="KW-0472">Membrane</keyword>
<evidence type="ECO:0000313" key="12">
    <source>
        <dbReference type="Proteomes" id="UP000792457"/>
    </source>
</evidence>
<comment type="caution">
    <text evidence="11">The sequence shown here is derived from an EMBL/GenBank/DDBJ whole genome shotgun (WGS) entry which is preliminary data.</text>
</comment>
<feature type="transmembrane region" description="Helical" evidence="9">
    <location>
        <begin position="34"/>
        <end position="55"/>
    </location>
</feature>
<feature type="transmembrane region" description="Helical" evidence="9">
    <location>
        <begin position="134"/>
        <end position="160"/>
    </location>
</feature>
<comment type="similarity">
    <text evidence="2">Belongs to the G-protein coupled receptor 1 family.</text>
</comment>
<sequence length="258" mass="28171">MIVVVADVVERFAFQRVLLYETCIERWPSRAAKLSYTVSMLIVQYVIPIVVLACIHARIAAHLHAHARGAVSNGSAGAGEALCRPARRALARNRRTTLLLAGVAVLFAVSWLPLNVLSLLADASPDFFGTSANHLYIALAICHATAMTSAISNPIVYGWLNTNIRHEFMQLMPPKLMSCLSCGRSRGAGRRRDTKSGIGDEVERETKVNSRRMETTTRMDNRRESMSLLVVPATTGKAIPRRLPVVGGPVSHTTVTSL</sequence>
<keyword evidence="12" id="KW-1185">Reference proteome</keyword>
<keyword evidence="5" id="KW-0297">G-protein coupled receptor</keyword>
<dbReference type="OrthoDB" id="9046662at2759"/>
<comment type="subcellular location">
    <subcellularLocation>
        <location evidence="1">Membrane</location>
        <topology evidence="1">Multi-pass membrane protein</topology>
    </subcellularLocation>
</comment>
<keyword evidence="7" id="KW-0675">Receptor</keyword>
<dbReference type="Pfam" id="PF00001">
    <property type="entry name" value="7tm_1"/>
    <property type="match status" value="1"/>
</dbReference>
<dbReference type="SUPFAM" id="SSF81321">
    <property type="entry name" value="Family A G protein-coupled receptor-like"/>
    <property type="match status" value="1"/>
</dbReference>
<keyword evidence="3 9" id="KW-0812">Transmembrane</keyword>
<dbReference type="PROSITE" id="PS50262">
    <property type="entry name" value="G_PROTEIN_RECEP_F1_2"/>
    <property type="match status" value="1"/>
</dbReference>
<dbReference type="AlphaFoldDB" id="A0A8K0KH06"/>
<dbReference type="InterPro" id="IPR017452">
    <property type="entry name" value="GPCR_Rhodpsn_7TM"/>
</dbReference>
<protein>
    <recommendedName>
        <fullName evidence="10">G-protein coupled receptors family 1 profile domain-containing protein</fullName>
    </recommendedName>
</protein>
<evidence type="ECO:0000256" key="8">
    <source>
        <dbReference type="ARBA" id="ARBA00023224"/>
    </source>
</evidence>
<evidence type="ECO:0000256" key="2">
    <source>
        <dbReference type="ARBA" id="ARBA00010663"/>
    </source>
</evidence>
<evidence type="ECO:0000256" key="3">
    <source>
        <dbReference type="ARBA" id="ARBA00022692"/>
    </source>
</evidence>
<evidence type="ECO:0000313" key="11">
    <source>
        <dbReference type="EMBL" id="KAG8234357.1"/>
    </source>
</evidence>
<dbReference type="GO" id="GO:0004930">
    <property type="term" value="F:G protein-coupled receptor activity"/>
    <property type="evidence" value="ECO:0007669"/>
    <property type="project" value="UniProtKB-KW"/>
</dbReference>
<dbReference type="EMBL" id="KZ308800">
    <property type="protein sequence ID" value="KAG8234357.1"/>
    <property type="molecule type" value="Genomic_DNA"/>
</dbReference>
<organism evidence="11 12">
    <name type="scientific">Ladona fulva</name>
    <name type="common">Scarce chaser dragonfly</name>
    <name type="synonym">Libellula fulva</name>
    <dbReference type="NCBI Taxonomy" id="123851"/>
    <lineage>
        <taxon>Eukaryota</taxon>
        <taxon>Metazoa</taxon>
        <taxon>Ecdysozoa</taxon>
        <taxon>Arthropoda</taxon>
        <taxon>Hexapoda</taxon>
        <taxon>Insecta</taxon>
        <taxon>Pterygota</taxon>
        <taxon>Palaeoptera</taxon>
        <taxon>Odonata</taxon>
        <taxon>Epiprocta</taxon>
        <taxon>Anisoptera</taxon>
        <taxon>Libelluloidea</taxon>
        <taxon>Libellulidae</taxon>
        <taxon>Ladona</taxon>
    </lineage>
</organism>
<dbReference type="PANTHER" id="PTHR24235">
    <property type="entry name" value="NEUROPEPTIDE Y RECEPTOR"/>
    <property type="match status" value="1"/>
</dbReference>
<dbReference type="InterPro" id="IPR000276">
    <property type="entry name" value="GPCR_Rhodpsn"/>
</dbReference>
<reference evidence="11" key="2">
    <citation type="submission" date="2017-10" db="EMBL/GenBank/DDBJ databases">
        <title>Ladona fulva Genome sequencing and assembly.</title>
        <authorList>
            <person name="Murali S."/>
            <person name="Richards S."/>
            <person name="Bandaranaike D."/>
            <person name="Bellair M."/>
            <person name="Blankenburg K."/>
            <person name="Chao H."/>
            <person name="Dinh H."/>
            <person name="Doddapaneni H."/>
            <person name="Dugan-Rocha S."/>
            <person name="Elkadiri S."/>
            <person name="Gnanaolivu R."/>
            <person name="Hernandez B."/>
            <person name="Skinner E."/>
            <person name="Javaid M."/>
            <person name="Lee S."/>
            <person name="Li M."/>
            <person name="Ming W."/>
            <person name="Munidasa M."/>
            <person name="Muniz J."/>
            <person name="Nguyen L."/>
            <person name="Hughes D."/>
            <person name="Osuji N."/>
            <person name="Pu L.-L."/>
            <person name="Puazo M."/>
            <person name="Qu C."/>
            <person name="Quiroz J."/>
            <person name="Raj R."/>
            <person name="Weissenberger G."/>
            <person name="Xin Y."/>
            <person name="Zou X."/>
            <person name="Han Y."/>
            <person name="Worley K."/>
            <person name="Muzny D."/>
            <person name="Gibbs R."/>
        </authorList>
    </citation>
    <scope>NUCLEOTIDE SEQUENCE</scope>
    <source>
        <strain evidence="11">Sampled in the wild</strain>
    </source>
</reference>
<gene>
    <name evidence="11" type="ORF">J437_LFUL012116</name>
</gene>
<feature type="transmembrane region" description="Helical" evidence="9">
    <location>
        <begin position="97"/>
        <end position="114"/>
    </location>
</feature>